<dbReference type="Pfam" id="PF00535">
    <property type="entry name" value="Glycos_transf_2"/>
    <property type="match status" value="1"/>
</dbReference>
<dbReference type="RefSeq" id="WP_052832535.1">
    <property type="nucleotide sequence ID" value="NZ_BJYZ01000026.1"/>
</dbReference>
<dbReference type="InterPro" id="IPR050834">
    <property type="entry name" value="Glycosyltransf_2"/>
</dbReference>
<evidence type="ECO:0000259" key="2">
    <source>
        <dbReference type="Pfam" id="PF00535"/>
    </source>
</evidence>
<dbReference type="Gene3D" id="3.90.550.10">
    <property type="entry name" value="Spore Coat Polysaccharide Biosynthesis Protein SpsA, Chain A"/>
    <property type="match status" value="1"/>
</dbReference>
<keyword evidence="3" id="KW-0808">Transferase</keyword>
<dbReference type="CDD" id="cd06433">
    <property type="entry name" value="GT_2_WfgS_like"/>
    <property type="match status" value="1"/>
</dbReference>
<dbReference type="GO" id="GO:0016740">
    <property type="term" value="F:transferase activity"/>
    <property type="evidence" value="ECO:0007669"/>
    <property type="project" value="UniProtKB-KW"/>
</dbReference>
<dbReference type="AlphaFoldDB" id="A0A512DXC1"/>
<dbReference type="EMBL" id="BJYZ01000026">
    <property type="protein sequence ID" value="GEO41127.1"/>
    <property type="molecule type" value="Genomic_DNA"/>
</dbReference>
<name>A0A512DXC1_9PROT</name>
<keyword evidence="1" id="KW-1133">Transmembrane helix</keyword>
<feature type="domain" description="Glycosyltransferase 2-like" evidence="2">
    <location>
        <begin position="19"/>
        <end position="170"/>
    </location>
</feature>
<feature type="transmembrane region" description="Helical" evidence="1">
    <location>
        <begin position="237"/>
        <end position="257"/>
    </location>
</feature>
<sequence>MTGFPITAAGEAERSRMFTIITVCLNDCEGLARTYRSLVLQTCSDFDWIVVDGGSQDGTPAFLAAHASELAWWRSAPDLGLYDAMNIGLSAAAGEYLIFLNAGDTLAAPGTLQAVAQHVRRDVPPDFIYGDALERGIGNRMLLKRARSHCLKWYGMFTHHQAMVYRRALVEGQRYDLTFKVAADYAFTLDTLSKCARVARIQTPLVLFEGGGISQAHTALGRREQARIRRNRLHMSNVSCFLIMIAQYAAISIRWAWPSVFETWRCRRMYE</sequence>
<protein>
    <submittedName>
        <fullName evidence="3">Glycosyl transferase</fullName>
    </submittedName>
</protein>
<accession>A0A512DXC1</accession>
<evidence type="ECO:0000256" key="1">
    <source>
        <dbReference type="SAM" id="Phobius"/>
    </source>
</evidence>
<keyword evidence="1" id="KW-0812">Transmembrane</keyword>
<gene>
    <name evidence="3" type="ORF">SAE02_52750</name>
</gene>
<keyword evidence="4" id="KW-1185">Reference proteome</keyword>
<keyword evidence="1" id="KW-0472">Membrane</keyword>
<comment type="caution">
    <text evidence="3">The sequence shown here is derived from an EMBL/GenBank/DDBJ whole genome shotgun (WGS) entry which is preliminary data.</text>
</comment>
<dbReference type="OrthoDB" id="9794124at2"/>
<evidence type="ECO:0000313" key="4">
    <source>
        <dbReference type="Proteomes" id="UP000321523"/>
    </source>
</evidence>
<dbReference type="PANTHER" id="PTHR43685:SF2">
    <property type="entry name" value="GLYCOSYLTRANSFERASE 2-LIKE DOMAIN-CONTAINING PROTEIN"/>
    <property type="match status" value="1"/>
</dbReference>
<dbReference type="Proteomes" id="UP000321523">
    <property type="component" value="Unassembled WGS sequence"/>
</dbReference>
<organism evidence="3 4">
    <name type="scientific">Skermanella aerolata</name>
    <dbReference type="NCBI Taxonomy" id="393310"/>
    <lineage>
        <taxon>Bacteria</taxon>
        <taxon>Pseudomonadati</taxon>
        <taxon>Pseudomonadota</taxon>
        <taxon>Alphaproteobacteria</taxon>
        <taxon>Rhodospirillales</taxon>
        <taxon>Azospirillaceae</taxon>
        <taxon>Skermanella</taxon>
    </lineage>
</organism>
<dbReference type="InterPro" id="IPR029044">
    <property type="entry name" value="Nucleotide-diphossugar_trans"/>
</dbReference>
<evidence type="ECO:0000313" key="3">
    <source>
        <dbReference type="EMBL" id="GEO41127.1"/>
    </source>
</evidence>
<dbReference type="SUPFAM" id="SSF53448">
    <property type="entry name" value="Nucleotide-diphospho-sugar transferases"/>
    <property type="match status" value="1"/>
</dbReference>
<reference evidence="3 4" key="1">
    <citation type="submission" date="2019-07" db="EMBL/GenBank/DDBJ databases">
        <title>Whole genome shotgun sequence of Skermanella aerolata NBRC 106429.</title>
        <authorList>
            <person name="Hosoyama A."/>
            <person name="Uohara A."/>
            <person name="Ohji S."/>
            <person name="Ichikawa N."/>
        </authorList>
    </citation>
    <scope>NUCLEOTIDE SEQUENCE [LARGE SCALE GENOMIC DNA]</scope>
    <source>
        <strain evidence="3 4">NBRC 106429</strain>
    </source>
</reference>
<dbReference type="PANTHER" id="PTHR43685">
    <property type="entry name" value="GLYCOSYLTRANSFERASE"/>
    <property type="match status" value="1"/>
</dbReference>
<proteinExistence type="predicted"/>
<dbReference type="InterPro" id="IPR001173">
    <property type="entry name" value="Glyco_trans_2-like"/>
</dbReference>